<feature type="domain" description="Beta-lactamase-related" evidence="4">
    <location>
        <begin position="90"/>
        <end position="378"/>
    </location>
</feature>
<protein>
    <submittedName>
        <fullName evidence="5">Class C beta-lactamase</fullName>
    </submittedName>
</protein>
<evidence type="ECO:0000256" key="2">
    <source>
        <dbReference type="ARBA" id="ARBA00023136"/>
    </source>
</evidence>
<keyword evidence="2 3" id="KW-0472">Membrane</keyword>
<evidence type="ECO:0000256" key="1">
    <source>
        <dbReference type="ARBA" id="ARBA00004370"/>
    </source>
</evidence>
<keyword evidence="3" id="KW-1133">Transmembrane helix</keyword>
<keyword evidence="3" id="KW-0812">Transmembrane</keyword>
<dbReference type="GO" id="GO:0016020">
    <property type="term" value="C:membrane"/>
    <property type="evidence" value="ECO:0007669"/>
    <property type="project" value="UniProtKB-SubCell"/>
</dbReference>
<dbReference type="Proteomes" id="UP000032552">
    <property type="component" value="Unassembled WGS sequence"/>
</dbReference>
<organism evidence="5 6">
    <name type="scientific">Lacticaseibacillus paracasei NRIC 0644</name>
    <dbReference type="NCBI Taxonomy" id="1435038"/>
    <lineage>
        <taxon>Bacteria</taxon>
        <taxon>Bacillati</taxon>
        <taxon>Bacillota</taxon>
        <taxon>Bacilli</taxon>
        <taxon>Lactobacillales</taxon>
        <taxon>Lactobacillaceae</taxon>
        <taxon>Lacticaseibacillus</taxon>
    </lineage>
</organism>
<dbReference type="InterPro" id="IPR050491">
    <property type="entry name" value="AmpC-like"/>
</dbReference>
<dbReference type="InterPro" id="IPR012338">
    <property type="entry name" value="Beta-lactam/transpept-like"/>
</dbReference>
<evidence type="ECO:0000259" key="4">
    <source>
        <dbReference type="Pfam" id="PF00144"/>
    </source>
</evidence>
<dbReference type="InterPro" id="IPR001466">
    <property type="entry name" value="Beta-lactam-related"/>
</dbReference>
<evidence type="ECO:0000256" key="3">
    <source>
        <dbReference type="SAM" id="Phobius"/>
    </source>
</evidence>
<comment type="subcellular location">
    <subcellularLocation>
        <location evidence="1">Membrane</location>
    </subcellularLocation>
</comment>
<dbReference type="AlphaFoldDB" id="A0A0C9Q884"/>
<name>A0A0C9Q884_LACPA</name>
<dbReference type="EMBL" id="BAYM01000040">
    <property type="protein sequence ID" value="GAN36087.1"/>
    <property type="molecule type" value="Genomic_DNA"/>
</dbReference>
<dbReference type="Gene3D" id="3.40.710.10">
    <property type="entry name" value="DD-peptidase/beta-lactamase superfamily"/>
    <property type="match status" value="1"/>
</dbReference>
<dbReference type="SUPFAM" id="SSF56601">
    <property type="entry name" value="beta-lactamase/transpeptidase-like"/>
    <property type="match status" value="1"/>
</dbReference>
<reference evidence="6" key="1">
    <citation type="submission" date="2014-05" db="EMBL/GenBank/DDBJ databases">
        <title>Whole genome sequencing of Lactobacillus casei NRIC0644.</title>
        <authorList>
            <person name="Atarashi H."/>
            <person name="Yoshida Y."/>
            <person name="Fujimura S."/>
            <person name="Tanaka N."/>
            <person name="Shiwa Y."/>
            <person name="Yoshikawa H."/>
            <person name="Okada S."/>
            <person name="Nakagawa J."/>
        </authorList>
    </citation>
    <scope>NUCLEOTIDE SEQUENCE [LARGE SCALE GENOMIC DNA]</scope>
    <source>
        <strain evidence="6">NRIC0644</strain>
    </source>
</reference>
<dbReference type="Pfam" id="PF00144">
    <property type="entry name" value="Beta-lactamase"/>
    <property type="match status" value="1"/>
</dbReference>
<evidence type="ECO:0000313" key="6">
    <source>
        <dbReference type="Proteomes" id="UP000032552"/>
    </source>
</evidence>
<dbReference type="RefSeq" id="WP_016376385.1">
    <property type="nucleotide sequence ID" value="NZ_BAYM01000040.1"/>
</dbReference>
<evidence type="ECO:0000313" key="5">
    <source>
        <dbReference type="EMBL" id="GAN36087.1"/>
    </source>
</evidence>
<gene>
    <name evidence="5" type="ORF">LC0644_0676</name>
</gene>
<comment type="caution">
    <text evidence="5">The sequence shown here is derived from an EMBL/GenBank/DDBJ whole genome shotgun (WGS) entry which is preliminary data.</text>
</comment>
<dbReference type="PANTHER" id="PTHR46825:SF11">
    <property type="entry name" value="PENICILLIN-BINDING PROTEIN 4"/>
    <property type="match status" value="1"/>
</dbReference>
<sequence>MAKHQARNFRFKFLLAMLIGILIGGLCSFAYYHFEIVPRKQQEVEKIRQKYEAELVVQRAQAQRYKNAAKKDNSQETAYQKEVSTTEGKTFEQQLENKGFVGSALIIKNGQIILNKGFGYADANQGRKNGPQTLFQIGSIQKGLTAALLMKLVEQGKVKLSDPVGKYLSGIRTGNQVTLRMMLDMRSGFRLSTLQNQVLSDDGIVRWSIENMQYYPQEYSYQPVNFALLAGVIEKVSGKSYNELVQKEIINKIGLYNTGFMPGLLKEPNRAISYTGSGEKAVYTNPYTQSEVGYNRELGTGNIYATTGDLFKMLNGIDQGQVFKKSNLAKLRDRGDGQYTAGVYNYDTYTMSQGVVGAQAATTAIDNSGKNAVVLMSNNILQGMVLHNYAQPFLETIMKTN</sequence>
<accession>A0A0C9Q884</accession>
<proteinExistence type="predicted"/>
<feature type="transmembrane region" description="Helical" evidence="3">
    <location>
        <begin position="12"/>
        <end position="34"/>
    </location>
</feature>
<dbReference type="PANTHER" id="PTHR46825">
    <property type="entry name" value="D-ALANYL-D-ALANINE-CARBOXYPEPTIDASE/ENDOPEPTIDASE AMPH"/>
    <property type="match status" value="1"/>
</dbReference>